<dbReference type="OrthoDB" id="278300at2759"/>
<feature type="compositionally biased region" description="Acidic residues" evidence="6">
    <location>
        <begin position="311"/>
        <end position="320"/>
    </location>
</feature>
<evidence type="ECO:0000256" key="2">
    <source>
        <dbReference type="ARBA" id="ARBA00022603"/>
    </source>
</evidence>
<feature type="compositionally biased region" description="Basic and acidic residues" evidence="6">
    <location>
        <begin position="29"/>
        <end position="72"/>
    </location>
</feature>
<comment type="caution">
    <text evidence="8">The sequence shown here is derived from an EMBL/GenBank/DDBJ whole genome shotgun (WGS) entry which is preliminary data.</text>
</comment>
<keyword evidence="4" id="KW-0949">S-adenosyl-L-methionine</keyword>
<dbReference type="FunFam" id="3.40.1280.30:FF:000018">
    <property type="entry name" value="Os02g0725600 protein"/>
    <property type="match status" value="1"/>
</dbReference>
<accession>A0A9D5C2U4</accession>
<dbReference type="GO" id="GO:0000049">
    <property type="term" value="F:tRNA binding"/>
    <property type="evidence" value="ECO:0007669"/>
    <property type="project" value="TreeGrafter"/>
</dbReference>
<evidence type="ECO:0000256" key="1">
    <source>
        <dbReference type="ARBA" id="ARBA00012797"/>
    </source>
</evidence>
<dbReference type="PANTHER" id="PTHR13563:SF13">
    <property type="entry name" value="TRNA METHYLTRANSFERASE 10 HOMOLOG A"/>
    <property type="match status" value="1"/>
</dbReference>
<feature type="compositionally biased region" description="Basic and acidic residues" evidence="6">
    <location>
        <begin position="374"/>
        <end position="389"/>
    </location>
</feature>
<feature type="compositionally biased region" description="Low complexity" evidence="6">
    <location>
        <begin position="321"/>
        <end position="330"/>
    </location>
</feature>
<keyword evidence="3" id="KW-0808">Transferase</keyword>
<name>A0A9D5C2U4_9LILI</name>
<dbReference type="PANTHER" id="PTHR13563">
    <property type="entry name" value="TRNA (GUANINE-9-) METHYLTRANSFERASE"/>
    <property type="match status" value="1"/>
</dbReference>
<evidence type="ECO:0000256" key="3">
    <source>
        <dbReference type="ARBA" id="ARBA00022679"/>
    </source>
</evidence>
<evidence type="ECO:0000256" key="6">
    <source>
        <dbReference type="SAM" id="MobiDB-lite"/>
    </source>
</evidence>
<evidence type="ECO:0000256" key="4">
    <source>
        <dbReference type="ARBA" id="ARBA00022691"/>
    </source>
</evidence>
<evidence type="ECO:0000259" key="7">
    <source>
        <dbReference type="PROSITE" id="PS51675"/>
    </source>
</evidence>
<feature type="region of interest" description="Disordered" evidence="6">
    <location>
        <begin position="1"/>
        <end position="72"/>
    </location>
</feature>
<dbReference type="EMBL" id="JAGGNH010000008">
    <property type="protein sequence ID" value="KAJ0965320.1"/>
    <property type="molecule type" value="Genomic_DNA"/>
</dbReference>
<dbReference type="Gene3D" id="3.40.1280.30">
    <property type="match status" value="1"/>
</dbReference>
<evidence type="ECO:0000256" key="5">
    <source>
        <dbReference type="ARBA" id="ARBA00048434"/>
    </source>
</evidence>
<keyword evidence="9" id="KW-1185">Reference proteome</keyword>
<organism evidence="8 9">
    <name type="scientific">Dioscorea zingiberensis</name>
    <dbReference type="NCBI Taxonomy" id="325984"/>
    <lineage>
        <taxon>Eukaryota</taxon>
        <taxon>Viridiplantae</taxon>
        <taxon>Streptophyta</taxon>
        <taxon>Embryophyta</taxon>
        <taxon>Tracheophyta</taxon>
        <taxon>Spermatophyta</taxon>
        <taxon>Magnoliopsida</taxon>
        <taxon>Liliopsida</taxon>
        <taxon>Dioscoreales</taxon>
        <taxon>Dioscoreaceae</taxon>
        <taxon>Dioscorea</taxon>
    </lineage>
</organism>
<dbReference type="GO" id="GO:0005634">
    <property type="term" value="C:nucleus"/>
    <property type="evidence" value="ECO:0007669"/>
    <property type="project" value="TreeGrafter"/>
</dbReference>
<dbReference type="InterPro" id="IPR028564">
    <property type="entry name" value="MT_TRM10-typ"/>
</dbReference>
<dbReference type="CDD" id="cd18089">
    <property type="entry name" value="SPOUT_Trm10-like"/>
    <property type="match status" value="1"/>
</dbReference>
<evidence type="ECO:0000313" key="8">
    <source>
        <dbReference type="EMBL" id="KAJ0965320.1"/>
    </source>
</evidence>
<feature type="compositionally biased region" description="Acidic residues" evidence="6">
    <location>
        <begin position="331"/>
        <end position="342"/>
    </location>
</feature>
<reference evidence="8" key="2">
    <citation type="journal article" date="2022" name="Hortic Res">
        <title>The genome of Dioscorea zingiberensis sheds light on the biosynthesis, origin and evolution of the medicinally important diosgenin saponins.</title>
        <authorList>
            <person name="Li Y."/>
            <person name="Tan C."/>
            <person name="Li Z."/>
            <person name="Guo J."/>
            <person name="Li S."/>
            <person name="Chen X."/>
            <person name="Wang C."/>
            <person name="Dai X."/>
            <person name="Yang H."/>
            <person name="Song W."/>
            <person name="Hou L."/>
            <person name="Xu J."/>
            <person name="Tong Z."/>
            <person name="Xu A."/>
            <person name="Yuan X."/>
            <person name="Wang W."/>
            <person name="Yang Q."/>
            <person name="Chen L."/>
            <person name="Sun Z."/>
            <person name="Wang K."/>
            <person name="Pan B."/>
            <person name="Chen J."/>
            <person name="Bao Y."/>
            <person name="Liu F."/>
            <person name="Qi X."/>
            <person name="Gang D.R."/>
            <person name="Wen J."/>
            <person name="Li J."/>
        </authorList>
    </citation>
    <scope>NUCLEOTIDE SEQUENCE</scope>
    <source>
        <strain evidence="8">Dzin_1.0</strain>
    </source>
</reference>
<feature type="compositionally biased region" description="Acidic residues" evidence="6">
    <location>
        <begin position="352"/>
        <end position="363"/>
    </location>
</feature>
<dbReference type="PROSITE" id="PS51675">
    <property type="entry name" value="SAM_MT_TRM10"/>
    <property type="match status" value="1"/>
</dbReference>
<feature type="region of interest" description="Disordered" evidence="6">
    <location>
        <begin position="308"/>
        <end position="396"/>
    </location>
</feature>
<keyword evidence="2" id="KW-0489">Methyltransferase</keyword>
<proteinExistence type="predicted"/>
<protein>
    <recommendedName>
        <fullName evidence="1">tRNA (guanine(9)-N(1))-methyltransferase</fullName>
        <ecNumber evidence="1">2.1.1.221</ecNumber>
    </recommendedName>
</protein>
<dbReference type="GO" id="GO:0052905">
    <property type="term" value="F:tRNA (guanosine(9)-N1)-methyltransferase activity"/>
    <property type="evidence" value="ECO:0007669"/>
    <property type="project" value="UniProtKB-EC"/>
</dbReference>
<sequence length="396" mass="44662">MDDHPATADDDAGTGPTLSKSARKRLAKKERQEARKSERKAAEKERRRQNLELRRREWDEKLSAASEEERARMVEERKEIRKERRGRMAEEREMRIERLNRAKETGPKVVLDLEFADLMSSGEIHSLVHQIMYCYAVNGKCASPAHLWLTGCSGEIGAQLQRLSGYEKWMIEKESRSYIEAFHDHKEDLVYLTADAETVLDELDPQKIYIIGGLVDRNRWKGITMKKATEQGIQSAKLPIGSYLKMSSSQVLTVNQVVEILLKFLETKDWRNAFFQVIPQRKRGEVEGASNGDEYNESEDDDMQNLKEAADDQDEDEDEANGAAGIGDEAVTVEDEDVDEANDAAGIGDEAVTVEDEDEDEANDAAGIGDEAVTVEKDGGLLKKPRIEETTNNVKL</sequence>
<dbReference type="InterPro" id="IPR007356">
    <property type="entry name" value="tRNA_m1G_MeTrfase_euk"/>
</dbReference>
<dbReference type="AlphaFoldDB" id="A0A9D5C2U4"/>
<reference evidence="8" key="1">
    <citation type="submission" date="2021-03" db="EMBL/GenBank/DDBJ databases">
        <authorList>
            <person name="Li Z."/>
            <person name="Yang C."/>
        </authorList>
    </citation>
    <scope>NUCLEOTIDE SEQUENCE</scope>
    <source>
        <strain evidence="8">Dzin_1.0</strain>
        <tissue evidence="8">Leaf</tissue>
    </source>
</reference>
<feature type="domain" description="SAM-dependent MTase TRM10-type" evidence="7">
    <location>
        <begin position="95"/>
        <end position="285"/>
    </location>
</feature>
<dbReference type="InterPro" id="IPR038459">
    <property type="entry name" value="MT_TRM10-typ_sf"/>
</dbReference>
<comment type="catalytic activity">
    <reaction evidence="5">
        <text>guanosine(9) in tRNA + S-adenosyl-L-methionine = N(1)-methylguanosine(9) in tRNA + S-adenosyl-L-homocysteine + H(+)</text>
        <dbReference type="Rhea" id="RHEA:43156"/>
        <dbReference type="Rhea" id="RHEA-COMP:10367"/>
        <dbReference type="Rhea" id="RHEA-COMP:10368"/>
        <dbReference type="ChEBI" id="CHEBI:15378"/>
        <dbReference type="ChEBI" id="CHEBI:57856"/>
        <dbReference type="ChEBI" id="CHEBI:59789"/>
        <dbReference type="ChEBI" id="CHEBI:73542"/>
        <dbReference type="ChEBI" id="CHEBI:74269"/>
        <dbReference type="EC" id="2.1.1.221"/>
    </reaction>
</comment>
<gene>
    <name evidence="8" type="ORF">J5N97_026458</name>
</gene>
<evidence type="ECO:0000313" key="9">
    <source>
        <dbReference type="Proteomes" id="UP001085076"/>
    </source>
</evidence>
<dbReference type="GO" id="GO:0002939">
    <property type="term" value="P:tRNA N1-guanine methylation"/>
    <property type="evidence" value="ECO:0007669"/>
    <property type="project" value="TreeGrafter"/>
</dbReference>
<dbReference type="Proteomes" id="UP001085076">
    <property type="component" value="Miscellaneous, Linkage group lg08"/>
</dbReference>
<dbReference type="EC" id="2.1.1.221" evidence="1"/>